<name>A0A2J7ZVZ6_9CHLO</name>
<evidence type="ECO:0000259" key="1">
    <source>
        <dbReference type="Pfam" id="PF10544"/>
    </source>
</evidence>
<dbReference type="Proteomes" id="UP000236333">
    <property type="component" value="Unassembled WGS sequence"/>
</dbReference>
<dbReference type="InterPro" id="IPR018306">
    <property type="entry name" value="Phage_T5_Orf172_DNA-bd"/>
</dbReference>
<reference evidence="2 3" key="1">
    <citation type="journal article" date="2017" name="Mol. Biol. Evol.">
        <title>The 4-celled Tetrabaena socialis nuclear genome reveals the essential components for genetic control of cell number at the origin of multicellularity in the volvocine lineage.</title>
        <authorList>
            <person name="Featherston J."/>
            <person name="Arakaki Y."/>
            <person name="Hanschen E.R."/>
            <person name="Ferris P.J."/>
            <person name="Michod R.E."/>
            <person name="Olson B.J.S.C."/>
            <person name="Nozaki H."/>
            <person name="Durand P.M."/>
        </authorList>
    </citation>
    <scope>NUCLEOTIDE SEQUENCE [LARGE SCALE GENOMIC DNA]</scope>
    <source>
        <strain evidence="2 3">NIES-571</strain>
    </source>
</reference>
<accession>A0A2J7ZVZ6</accession>
<protein>
    <recommendedName>
        <fullName evidence="1">Bacteriophage T5 Orf172 DNA-binding domain-containing protein</fullName>
    </recommendedName>
</protein>
<dbReference type="OrthoDB" id="2417614at2759"/>
<sequence>MSSDDLVGFLKQHATMPDAFVDSFLSMYSPETSQTDAVIDLDKVATWLSMKKFNILKVLRASYLEGVDYVITRGSRGRSVVPRPKYGGNHYHRVMLTPDCFKRICMRSKTHRAEEVRTYFIALEALLVRYRTLLQAGMDAEIRTLQRAVKPNDPRDSAGYIYVIRASADRDSVYKIGRTQDLNKRLATYNTGTADGVEVVFKFRTEAHKATEACVKAMLREKQYRKYREVYQADIDIIKAIIQRCDDVARYSRVWTRRRPSKMTGGYYLVLERADADV</sequence>
<evidence type="ECO:0000313" key="2">
    <source>
        <dbReference type="EMBL" id="PNH04436.1"/>
    </source>
</evidence>
<feature type="domain" description="Bacteriophage T5 Orf172 DNA-binding" evidence="1">
    <location>
        <begin position="159"/>
        <end position="245"/>
    </location>
</feature>
<proteinExistence type="predicted"/>
<keyword evidence="3" id="KW-1185">Reference proteome</keyword>
<gene>
    <name evidence="2" type="ORF">TSOC_009412</name>
</gene>
<dbReference type="EMBL" id="PGGS01000389">
    <property type="protein sequence ID" value="PNH04436.1"/>
    <property type="molecule type" value="Genomic_DNA"/>
</dbReference>
<evidence type="ECO:0000313" key="3">
    <source>
        <dbReference type="Proteomes" id="UP000236333"/>
    </source>
</evidence>
<dbReference type="AlphaFoldDB" id="A0A2J7ZVZ6"/>
<dbReference type="Pfam" id="PF10544">
    <property type="entry name" value="T5orf172"/>
    <property type="match status" value="1"/>
</dbReference>
<organism evidence="2 3">
    <name type="scientific">Tetrabaena socialis</name>
    <dbReference type="NCBI Taxonomy" id="47790"/>
    <lineage>
        <taxon>Eukaryota</taxon>
        <taxon>Viridiplantae</taxon>
        <taxon>Chlorophyta</taxon>
        <taxon>core chlorophytes</taxon>
        <taxon>Chlorophyceae</taxon>
        <taxon>CS clade</taxon>
        <taxon>Chlamydomonadales</taxon>
        <taxon>Tetrabaenaceae</taxon>
        <taxon>Tetrabaena</taxon>
    </lineage>
</organism>
<comment type="caution">
    <text evidence="2">The sequence shown here is derived from an EMBL/GenBank/DDBJ whole genome shotgun (WGS) entry which is preliminary data.</text>
</comment>